<evidence type="ECO:0000256" key="1">
    <source>
        <dbReference type="ARBA" id="ARBA00022801"/>
    </source>
</evidence>
<reference evidence="2 3" key="1">
    <citation type="journal article" date="2024" name="BMC Biol.">
        <title>Comparative genomics of Ascetosporea gives new insight into the evolutionary basis for animal parasitism in Rhizaria.</title>
        <authorList>
            <person name="Hiltunen Thoren M."/>
            <person name="Onut-Brannstrom I."/>
            <person name="Alfjorden A."/>
            <person name="Peckova H."/>
            <person name="Swords F."/>
            <person name="Hooper C."/>
            <person name="Holzer A.S."/>
            <person name="Bass D."/>
            <person name="Burki F."/>
        </authorList>
    </citation>
    <scope>NUCLEOTIDE SEQUENCE [LARGE SCALE GENOMIC DNA]</scope>
    <source>
        <strain evidence="2">20-A016</strain>
    </source>
</reference>
<gene>
    <name evidence="2" type="ORF">MHBO_004585</name>
</gene>
<keyword evidence="3" id="KW-1185">Reference proteome</keyword>
<organism evidence="2 3">
    <name type="scientific">Bonamia ostreae</name>
    <dbReference type="NCBI Taxonomy" id="126728"/>
    <lineage>
        <taxon>Eukaryota</taxon>
        <taxon>Sar</taxon>
        <taxon>Rhizaria</taxon>
        <taxon>Endomyxa</taxon>
        <taxon>Ascetosporea</taxon>
        <taxon>Haplosporida</taxon>
        <taxon>Bonamia</taxon>
    </lineage>
</organism>
<feature type="non-terminal residue" evidence="2">
    <location>
        <position position="1"/>
    </location>
</feature>
<keyword evidence="1" id="KW-0378">Hydrolase</keyword>
<dbReference type="PANTHER" id="PTHR45766">
    <property type="entry name" value="DNA ANNEALING HELICASE AND ENDONUCLEASE ZRANB3 FAMILY MEMBER"/>
    <property type="match status" value="1"/>
</dbReference>
<sequence length="78" mass="9414">TPSRPIELYTQLQCLLPPKKSAKEWFMSRYNYSTRYCDGHKEMRGRMFVWNDKGNSNLTELNIMLNRDVMIRRLKKDV</sequence>
<proteinExistence type="predicted"/>
<comment type="caution">
    <text evidence="2">The sequence shown here is derived from an EMBL/GenBank/DDBJ whole genome shotgun (WGS) entry which is preliminary data.</text>
</comment>
<dbReference type="PANTHER" id="PTHR45766:SF6">
    <property type="entry name" value="SWI_SNF-RELATED MATRIX-ASSOCIATED ACTIN-DEPENDENT REGULATOR OF CHROMATIN SUBFAMILY A-LIKE PROTEIN 1"/>
    <property type="match status" value="1"/>
</dbReference>
<evidence type="ECO:0000313" key="3">
    <source>
        <dbReference type="Proteomes" id="UP001439008"/>
    </source>
</evidence>
<dbReference type="Proteomes" id="UP001439008">
    <property type="component" value="Unassembled WGS sequence"/>
</dbReference>
<accession>A0ABV2ATS8</accession>
<dbReference type="EMBL" id="JBDODL010004483">
    <property type="protein sequence ID" value="MES1923052.1"/>
    <property type="molecule type" value="Genomic_DNA"/>
</dbReference>
<name>A0ABV2ATS8_9EUKA</name>
<protein>
    <submittedName>
        <fullName evidence="2">Uncharacterized protein</fullName>
    </submittedName>
</protein>
<evidence type="ECO:0000313" key="2">
    <source>
        <dbReference type="EMBL" id="MES1923052.1"/>
    </source>
</evidence>